<keyword evidence="2" id="KW-1185">Reference proteome</keyword>
<organism evidence="1 2">
    <name type="scientific">Nephila pilipes</name>
    <name type="common">Giant wood spider</name>
    <name type="synonym">Nephila maculata</name>
    <dbReference type="NCBI Taxonomy" id="299642"/>
    <lineage>
        <taxon>Eukaryota</taxon>
        <taxon>Metazoa</taxon>
        <taxon>Ecdysozoa</taxon>
        <taxon>Arthropoda</taxon>
        <taxon>Chelicerata</taxon>
        <taxon>Arachnida</taxon>
        <taxon>Araneae</taxon>
        <taxon>Araneomorphae</taxon>
        <taxon>Entelegynae</taxon>
        <taxon>Araneoidea</taxon>
        <taxon>Nephilidae</taxon>
        <taxon>Nephila</taxon>
    </lineage>
</organism>
<sequence>MCRVCCRASSLSTMADHYRYVRQSVNLHFDSAGTIGSVDIPSNCFSSRNKLKGNFITSSPPSAVLRFRSIIFYQQEDSSCPLLQYQILQSQGVARPELRVQVPLK</sequence>
<dbReference type="EMBL" id="BMAW01091907">
    <property type="protein sequence ID" value="GFS52206.1"/>
    <property type="molecule type" value="Genomic_DNA"/>
</dbReference>
<gene>
    <name evidence="1" type="ORF">NPIL_527491</name>
</gene>
<evidence type="ECO:0000313" key="2">
    <source>
        <dbReference type="Proteomes" id="UP000887013"/>
    </source>
</evidence>
<dbReference type="Proteomes" id="UP000887013">
    <property type="component" value="Unassembled WGS sequence"/>
</dbReference>
<proteinExistence type="predicted"/>
<reference evidence="1" key="1">
    <citation type="submission" date="2020-08" db="EMBL/GenBank/DDBJ databases">
        <title>Multicomponent nature underlies the extraordinary mechanical properties of spider dragline silk.</title>
        <authorList>
            <person name="Kono N."/>
            <person name="Nakamura H."/>
            <person name="Mori M."/>
            <person name="Yoshida Y."/>
            <person name="Ohtoshi R."/>
            <person name="Malay A.D."/>
            <person name="Moran D.A.P."/>
            <person name="Tomita M."/>
            <person name="Numata K."/>
            <person name="Arakawa K."/>
        </authorList>
    </citation>
    <scope>NUCLEOTIDE SEQUENCE</scope>
</reference>
<protein>
    <submittedName>
        <fullName evidence="1">Uncharacterized protein</fullName>
    </submittedName>
</protein>
<evidence type="ECO:0000313" key="1">
    <source>
        <dbReference type="EMBL" id="GFS52206.1"/>
    </source>
</evidence>
<name>A0A8X6IMI1_NEPPI</name>
<dbReference type="AlphaFoldDB" id="A0A8X6IMI1"/>
<comment type="caution">
    <text evidence="1">The sequence shown here is derived from an EMBL/GenBank/DDBJ whole genome shotgun (WGS) entry which is preliminary data.</text>
</comment>
<accession>A0A8X6IMI1</accession>